<dbReference type="Proteomes" id="UP000639403">
    <property type="component" value="Unassembled WGS sequence"/>
</dbReference>
<name>A0A8H7TYE1_9APHY</name>
<comment type="caution">
    <text evidence="1">The sequence shown here is derived from an EMBL/GenBank/DDBJ whole genome shotgun (WGS) entry which is preliminary data.</text>
</comment>
<evidence type="ECO:0000313" key="2">
    <source>
        <dbReference type="Proteomes" id="UP000639403"/>
    </source>
</evidence>
<reference evidence="1" key="2">
    <citation type="journal article" name="Front. Microbiol.">
        <title>Degradative Capacity of Two Strains of Rhodonia placenta: From Phenotype to Genotype.</title>
        <authorList>
            <person name="Kolle M."/>
            <person name="Horta M.A.C."/>
            <person name="Nowrousian M."/>
            <person name="Ohm R.A."/>
            <person name="Benz J.P."/>
            <person name="Pilgard A."/>
        </authorList>
    </citation>
    <scope>NUCLEOTIDE SEQUENCE</scope>
    <source>
        <strain evidence="1">FPRL280</strain>
    </source>
</reference>
<dbReference type="EMBL" id="JADOXO010000468">
    <property type="protein sequence ID" value="KAF9803916.1"/>
    <property type="molecule type" value="Genomic_DNA"/>
</dbReference>
<gene>
    <name evidence="1" type="ORF">IEO21_09521</name>
</gene>
<organism evidence="1 2">
    <name type="scientific">Rhodonia placenta</name>
    <dbReference type="NCBI Taxonomy" id="104341"/>
    <lineage>
        <taxon>Eukaryota</taxon>
        <taxon>Fungi</taxon>
        <taxon>Dikarya</taxon>
        <taxon>Basidiomycota</taxon>
        <taxon>Agaricomycotina</taxon>
        <taxon>Agaricomycetes</taxon>
        <taxon>Polyporales</taxon>
        <taxon>Adustoporiaceae</taxon>
        <taxon>Rhodonia</taxon>
    </lineage>
</organism>
<protein>
    <submittedName>
        <fullName evidence="1">Uncharacterized protein</fullName>
    </submittedName>
</protein>
<evidence type="ECO:0000313" key="1">
    <source>
        <dbReference type="EMBL" id="KAF9803916.1"/>
    </source>
</evidence>
<proteinExistence type="predicted"/>
<dbReference type="AlphaFoldDB" id="A0A8H7TYE1"/>
<accession>A0A8H7TYE1</accession>
<reference evidence="1" key="1">
    <citation type="submission" date="2020-11" db="EMBL/GenBank/DDBJ databases">
        <authorList>
            <person name="Koelle M."/>
            <person name="Horta M.A.C."/>
            <person name="Nowrousian M."/>
            <person name="Ohm R.A."/>
            <person name="Benz P."/>
            <person name="Pilgard A."/>
        </authorList>
    </citation>
    <scope>NUCLEOTIDE SEQUENCE</scope>
    <source>
        <strain evidence="1">FPRL280</strain>
    </source>
</reference>
<sequence>MPTVDRNVADLLDELKMLVKFRQERQLSTLDSVLAKKLYRFEKGCARSFTSEDVLCLFHEDFTESALWGQVDDLLVGNLSTILTTCSASRGKMQCEISASGASRRHDMDRFFPDFLAAAISPVLQSEMDGQDNTKGQQSLHAVLECMIALPRSVYGGHDLNNDLAIKKDARGFINTIDILRADWKNSGLQWVEGMAWVEGDIHHGLGTLCRKWRDALTPDHIKERLAISSTQARCQHNEPEMTHLDLPLILVEYKGLAMNHVQSQNQRRLHCTSAARFMEAIGIIEFPIFSVLSDGPLAVLATTWVKDGMVSFDVSNMLGAWHYASVIARIVVFWGTALANRFEQVKDKFVEGVNKDDPRLRWTQTHQALHHALRDAPVDIAPDNEP</sequence>